<comment type="caution">
    <text evidence="1">The sequence shown here is derived from an EMBL/GenBank/DDBJ whole genome shotgun (WGS) entry which is preliminary data.</text>
</comment>
<feature type="non-terminal residue" evidence="1">
    <location>
        <position position="1"/>
    </location>
</feature>
<keyword evidence="2" id="KW-1185">Reference proteome</keyword>
<reference evidence="1" key="1">
    <citation type="journal article" date="2012" name="Nat. Biotechnol.">
        <title>Draft genome sequence of pigeonpea (Cajanus cajan), an orphan legume crop of resource-poor farmers.</title>
        <authorList>
            <person name="Varshney R.K."/>
            <person name="Chen W."/>
            <person name="Li Y."/>
            <person name="Bharti A.K."/>
            <person name="Saxena R.K."/>
            <person name="Schlueter J.A."/>
            <person name="Donoghue M.T."/>
            <person name="Azam S."/>
            <person name="Fan G."/>
            <person name="Whaley A.M."/>
            <person name="Farmer A.D."/>
            <person name="Sheridan J."/>
            <person name="Iwata A."/>
            <person name="Tuteja R."/>
            <person name="Penmetsa R.V."/>
            <person name="Wu W."/>
            <person name="Upadhyaya H.D."/>
            <person name="Yang S.P."/>
            <person name="Shah T."/>
            <person name="Saxena K.B."/>
            <person name="Michael T."/>
            <person name="McCombie W.R."/>
            <person name="Yang B."/>
            <person name="Zhang G."/>
            <person name="Yang H."/>
            <person name="Wang J."/>
            <person name="Spillane C."/>
            <person name="Cook D.R."/>
            <person name="May G.D."/>
            <person name="Xu X."/>
            <person name="Jackson S.A."/>
        </authorList>
    </citation>
    <scope>NUCLEOTIDE SEQUENCE [LARGE SCALE GENOMIC DNA]</scope>
</reference>
<dbReference type="PANTHER" id="PTHR35046:SF9">
    <property type="entry name" value="RNA-DIRECTED DNA POLYMERASE"/>
    <property type="match status" value="1"/>
</dbReference>
<name>A0A151UG62_CAJCA</name>
<protein>
    <submittedName>
        <fullName evidence="1">Uncharacterized protein</fullName>
    </submittedName>
</protein>
<gene>
    <name evidence="1" type="ORF">KK1_049099</name>
</gene>
<accession>A0A151UG62</accession>
<sequence>VDKLHLTTIAHPKSYKIQWLNEDGPVEVKDQVNVPFSIEKYKDEVLCDVIPMDASQDQIFMKKKFEEEKKKLENKKTSFYIDDGYLFKMGKVCIPNGCVSISWSAQ</sequence>
<dbReference type="EMBL" id="AGCT01047136">
    <property type="protein sequence ID" value="KYP78296.1"/>
    <property type="molecule type" value="Genomic_DNA"/>
</dbReference>
<evidence type="ECO:0000313" key="1">
    <source>
        <dbReference type="EMBL" id="KYP78296.1"/>
    </source>
</evidence>
<dbReference type="PANTHER" id="PTHR35046">
    <property type="entry name" value="ZINC KNUCKLE (CCHC-TYPE) FAMILY PROTEIN"/>
    <property type="match status" value="1"/>
</dbReference>
<organism evidence="1 2">
    <name type="scientific">Cajanus cajan</name>
    <name type="common">Pigeon pea</name>
    <name type="synonym">Cajanus indicus</name>
    <dbReference type="NCBI Taxonomy" id="3821"/>
    <lineage>
        <taxon>Eukaryota</taxon>
        <taxon>Viridiplantae</taxon>
        <taxon>Streptophyta</taxon>
        <taxon>Embryophyta</taxon>
        <taxon>Tracheophyta</taxon>
        <taxon>Spermatophyta</taxon>
        <taxon>Magnoliopsida</taxon>
        <taxon>eudicotyledons</taxon>
        <taxon>Gunneridae</taxon>
        <taxon>Pentapetalae</taxon>
        <taxon>rosids</taxon>
        <taxon>fabids</taxon>
        <taxon>Fabales</taxon>
        <taxon>Fabaceae</taxon>
        <taxon>Papilionoideae</taxon>
        <taxon>50 kb inversion clade</taxon>
        <taxon>NPAAA clade</taxon>
        <taxon>indigoferoid/millettioid clade</taxon>
        <taxon>Phaseoleae</taxon>
        <taxon>Cajanus</taxon>
    </lineage>
</organism>
<dbReference type="AlphaFoldDB" id="A0A151UG62"/>
<proteinExistence type="predicted"/>
<evidence type="ECO:0000313" key="2">
    <source>
        <dbReference type="Proteomes" id="UP000075243"/>
    </source>
</evidence>
<dbReference type="Gramene" id="C.cajan_46022.t">
    <property type="protein sequence ID" value="C.cajan_46022.t"/>
    <property type="gene ID" value="C.cajan_46022"/>
</dbReference>
<dbReference type="Proteomes" id="UP000075243">
    <property type="component" value="Unassembled WGS sequence"/>
</dbReference>